<dbReference type="OrthoDB" id="345880at2"/>
<dbReference type="SUPFAM" id="SSF53187">
    <property type="entry name" value="Zn-dependent exopeptidases"/>
    <property type="match status" value="1"/>
</dbReference>
<evidence type="ECO:0000313" key="3">
    <source>
        <dbReference type="EMBL" id="SED03924.1"/>
    </source>
</evidence>
<feature type="compositionally biased region" description="Low complexity" evidence="1">
    <location>
        <begin position="40"/>
        <end position="67"/>
    </location>
</feature>
<dbReference type="Gene3D" id="3.40.630.10">
    <property type="entry name" value="Zn peptidases"/>
    <property type="match status" value="1"/>
</dbReference>
<evidence type="ECO:0000256" key="1">
    <source>
        <dbReference type="SAM" id="MobiDB-lite"/>
    </source>
</evidence>
<dbReference type="PANTHER" id="PTHR12147">
    <property type="entry name" value="METALLOPEPTIDASE M28 FAMILY MEMBER"/>
    <property type="match status" value="1"/>
</dbReference>
<accession>A0A1H4XGR3</accession>
<name>A0A1H4XGR3_9ACTN</name>
<evidence type="ECO:0000259" key="2">
    <source>
        <dbReference type="Pfam" id="PF04389"/>
    </source>
</evidence>
<gene>
    <name evidence="3" type="ORF">SAMN04489844_3535</name>
</gene>
<dbReference type="PROSITE" id="PS51257">
    <property type="entry name" value="PROKAR_LIPOPROTEIN"/>
    <property type="match status" value="1"/>
</dbReference>
<reference evidence="4" key="1">
    <citation type="submission" date="2016-10" db="EMBL/GenBank/DDBJ databases">
        <authorList>
            <person name="Varghese N."/>
            <person name="Submissions S."/>
        </authorList>
    </citation>
    <scope>NUCLEOTIDE SEQUENCE [LARGE SCALE GENOMIC DNA]</scope>
    <source>
        <strain evidence="4">DSM 22017</strain>
    </source>
</reference>
<dbReference type="InterPro" id="IPR045175">
    <property type="entry name" value="M28_fam"/>
</dbReference>
<dbReference type="Pfam" id="PF04389">
    <property type="entry name" value="Peptidase_M28"/>
    <property type="match status" value="1"/>
</dbReference>
<feature type="domain" description="Peptidase M28" evidence="2">
    <location>
        <begin position="151"/>
        <end position="346"/>
    </location>
</feature>
<proteinExistence type="predicted"/>
<dbReference type="EMBL" id="FNRT01000002">
    <property type="protein sequence ID" value="SED03924.1"/>
    <property type="molecule type" value="Genomic_DNA"/>
</dbReference>
<sequence length="351" mass="35873">MSRRPTSDPRSGRQRLALALTPALLAVGGCTDDGAPVPSPGALSSQPSSSSSPPSRSPSATPSQTSTPSPPPTAEPVAPDDLDAATAPAVVRHLAGRIGPREGTSPAFREAVAWVDDRFTALGYDVSRQRVDVPAGVSWQGASLAAGRSANVVAAPPGFDAAEPHLVVGAHLDTVSGAPGAEDNASGVGVLLAVAEAIAERRTRLPVVLVAFGAEEPRGAGDALHHFGSRHYVASLTRAERGAVRGMVSLDRVGVGSVVPVGSARESASEPDPVHRALLAAARGAGVPTVAEVRERSSDHWSFVRAGLPAARLGSTPYAGYHSPGDVPSVVERAQLERVGRVVLAWLAPRA</sequence>
<dbReference type="GO" id="GO:0008235">
    <property type="term" value="F:metalloexopeptidase activity"/>
    <property type="evidence" value="ECO:0007669"/>
    <property type="project" value="InterPro"/>
</dbReference>
<organism evidence="3 4">
    <name type="scientific">Nocardioides exalbidus</name>
    <dbReference type="NCBI Taxonomy" id="402596"/>
    <lineage>
        <taxon>Bacteria</taxon>
        <taxon>Bacillati</taxon>
        <taxon>Actinomycetota</taxon>
        <taxon>Actinomycetes</taxon>
        <taxon>Propionibacteriales</taxon>
        <taxon>Nocardioidaceae</taxon>
        <taxon>Nocardioides</taxon>
    </lineage>
</organism>
<dbReference type="Proteomes" id="UP000198742">
    <property type="component" value="Unassembled WGS sequence"/>
</dbReference>
<protein>
    <submittedName>
        <fullName evidence="3">Peptidase family M28</fullName>
    </submittedName>
</protein>
<dbReference type="AlphaFoldDB" id="A0A1H4XGR3"/>
<evidence type="ECO:0000313" key="4">
    <source>
        <dbReference type="Proteomes" id="UP000198742"/>
    </source>
</evidence>
<dbReference type="GO" id="GO:0006508">
    <property type="term" value="P:proteolysis"/>
    <property type="evidence" value="ECO:0007669"/>
    <property type="project" value="InterPro"/>
</dbReference>
<dbReference type="InterPro" id="IPR007484">
    <property type="entry name" value="Peptidase_M28"/>
</dbReference>
<feature type="region of interest" description="Disordered" evidence="1">
    <location>
        <begin position="27"/>
        <end position="80"/>
    </location>
</feature>
<keyword evidence="4" id="KW-1185">Reference proteome</keyword>
<dbReference type="PANTHER" id="PTHR12147:SF26">
    <property type="entry name" value="PEPTIDASE M28 DOMAIN-CONTAINING PROTEIN"/>
    <property type="match status" value="1"/>
</dbReference>
<dbReference type="RefSeq" id="WP_090972892.1">
    <property type="nucleotide sequence ID" value="NZ_FNRT01000002.1"/>
</dbReference>
<dbReference type="STRING" id="402596.SAMN04489844_3535"/>